<evidence type="ECO:0000256" key="5">
    <source>
        <dbReference type="ARBA" id="ARBA00023136"/>
    </source>
</evidence>
<organism evidence="8 9">
    <name type="scientific">Effrenium voratum</name>
    <dbReference type="NCBI Taxonomy" id="2562239"/>
    <lineage>
        <taxon>Eukaryota</taxon>
        <taxon>Sar</taxon>
        <taxon>Alveolata</taxon>
        <taxon>Dinophyceae</taxon>
        <taxon>Suessiales</taxon>
        <taxon>Symbiodiniaceae</taxon>
        <taxon>Effrenium</taxon>
    </lineage>
</organism>
<dbReference type="InterPro" id="IPR009637">
    <property type="entry name" value="GPR107/GPR108-like"/>
</dbReference>
<feature type="transmembrane region" description="Helical" evidence="6">
    <location>
        <begin position="412"/>
        <end position="429"/>
    </location>
</feature>
<evidence type="ECO:0000256" key="2">
    <source>
        <dbReference type="ARBA" id="ARBA00022692"/>
    </source>
</evidence>
<dbReference type="PANTHER" id="PTHR21229">
    <property type="entry name" value="LUNG SEVEN TRANSMEMBRANE RECEPTOR"/>
    <property type="match status" value="1"/>
</dbReference>
<keyword evidence="5 6" id="KW-0472">Membrane</keyword>
<name>A0AA36JSL6_9DINO</name>
<feature type="transmembrane region" description="Helical" evidence="6">
    <location>
        <begin position="288"/>
        <end position="307"/>
    </location>
</feature>
<dbReference type="Pfam" id="PF06814">
    <property type="entry name" value="GOST_TM"/>
    <property type="match status" value="1"/>
</dbReference>
<keyword evidence="2 6" id="KW-0812">Transmembrane</keyword>
<dbReference type="PANTHER" id="PTHR21229:SF1">
    <property type="entry name" value="GH17801P"/>
    <property type="match status" value="1"/>
</dbReference>
<proteinExistence type="predicted"/>
<gene>
    <name evidence="8" type="ORF">EVOR1521_LOCUS31271</name>
</gene>
<reference evidence="8" key="1">
    <citation type="submission" date="2023-08" db="EMBL/GenBank/DDBJ databases">
        <authorList>
            <person name="Chen Y."/>
            <person name="Shah S."/>
            <person name="Dougan E. K."/>
            <person name="Thang M."/>
            <person name="Chan C."/>
        </authorList>
    </citation>
    <scope>NUCLEOTIDE SEQUENCE</scope>
</reference>
<dbReference type="Proteomes" id="UP001178507">
    <property type="component" value="Unassembled WGS sequence"/>
</dbReference>
<evidence type="ECO:0000256" key="6">
    <source>
        <dbReference type="SAM" id="Phobius"/>
    </source>
</evidence>
<evidence type="ECO:0000313" key="8">
    <source>
        <dbReference type="EMBL" id="CAJ1410446.1"/>
    </source>
</evidence>
<keyword evidence="3" id="KW-0732">Signal</keyword>
<evidence type="ECO:0000259" key="7">
    <source>
        <dbReference type="Pfam" id="PF06814"/>
    </source>
</evidence>
<accession>A0AA36JSL6</accession>
<feature type="transmembrane region" description="Helical" evidence="6">
    <location>
        <begin position="217"/>
        <end position="243"/>
    </location>
</feature>
<keyword evidence="4 6" id="KW-1133">Transmembrane helix</keyword>
<dbReference type="GO" id="GO:0005794">
    <property type="term" value="C:Golgi apparatus"/>
    <property type="evidence" value="ECO:0007669"/>
    <property type="project" value="TreeGrafter"/>
</dbReference>
<evidence type="ECO:0000256" key="4">
    <source>
        <dbReference type="ARBA" id="ARBA00022989"/>
    </source>
</evidence>
<feature type="transmembrane region" description="Helical" evidence="6">
    <location>
        <begin position="372"/>
        <end position="392"/>
    </location>
</feature>
<evidence type="ECO:0000313" key="9">
    <source>
        <dbReference type="Proteomes" id="UP001178507"/>
    </source>
</evidence>
<feature type="transmembrane region" description="Helical" evidence="6">
    <location>
        <begin position="327"/>
        <end position="351"/>
    </location>
</feature>
<protein>
    <recommendedName>
        <fullName evidence="7">GOST seven transmembrane domain-containing protein</fullName>
    </recommendedName>
</protein>
<evidence type="ECO:0000256" key="3">
    <source>
        <dbReference type="ARBA" id="ARBA00022729"/>
    </source>
</evidence>
<dbReference type="GO" id="GO:0016020">
    <property type="term" value="C:membrane"/>
    <property type="evidence" value="ECO:0007669"/>
    <property type="project" value="UniProtKB-SubCell"/>
</dbReference>
<sequence length="471" mass="53285">MWRLWLLIGFARAQVYKFEKEAVPESKSLNLLYVYFLSAEGQTPNVTKAPPYVEFRGLTVTSTDPAKSDESLKGYQGFQIHMIRYEDLWNLVDTSRMCSNTEDVQQGLSKKEDHLILKRSPGQSLESVHVYRHQVSFYQKEPDEKQLVQGRGVYFLVLSNCGSFDKATISGEVVVRNSHGFLPGNEYQKMPFYGILAALCLGIFLVWSLLCLRWWKVLFNIHLAIGFVTFLGILESAVWFFYLSAWNKDGLASKPFFSISVLVSVTKSTLSYMLVLSACLGWGVTKPILDGGTICRISCISIVYIILNVVREVVLSFRHTQSVPIPFVLLCLLPVSMMNGGIFYWIFSALTNLMETLEAQGQKAKLALFKRLWWILVLSITFAVVVLLAQIFVFANDAEARWQEQWLVTDGAPQGGFLFILLAIMWLWAPNEDSQRFAYSAQLDEEQEGMGSVEKAEVMSNEDVDVIGARG</sequence>
<comment type="subcellular location">
    <subcellularLocation>
        <location evidence="1">Membrane</location>
        <topology evidence="1">Multi-pass membrane protein</topology>
    </subcellularLocation>
</comment>
<keyword evidence="9" id="KW-1185">Reference proteome</keyword>
<feature type="transmembrane region" description="Helical" evidence="6">
    <location>
        <begin position="255"/>
        <end position="276"/>
    </location>
</feature>
<feature type="domain" description="GOST seven transmembrane" evidence="7">
    <location>
        <begin position="189"/>
        <end position="435"/>
    </location>
</feature>
<feature type="transmembrane region" description="Helical" evidence="6">
    <location>
        <begin position="190"/>
        <end position="210"/>
    </location>
</feature>
<evidence type="ECO:0000256" key="1">
    <source>
        <dbReference type="ARBA" id="ARBA00004141"/>
    </source>
</evidence>
<comment type="caution">
    <text evidence="8">The sequence shown here is derived from an EMBL/GenBank/DDBJ whole genome shotgun (WGS) entry which is preliminary data.</text>
</comment>
<dbReference type="InterPro" id="IPR053937">
    <property type="entry name" value="GOST_TM"/>
</dbReference>
<dbReference type="EMBL" id="CAUJNA010003817">
    <property type="protein sequence ID" value="CAJ1410446.1"/>
    <property type="molecule type" value="Genomic_DNA"/>
</dbReference>
<dbReference type="AlphaFoldDB" id="A0AA36JSL6"/>